<name>A0A124GMV2_PICGL</name>
<geneLocation type="mitochondrion" evidence="1"/>
<comment type="caution">
    <text evidence="1">The sequence shown here is derived from an EMBL/GenBank/DDBJ whole genome shotgun (WGS) entry which is preliminary data.</text>
</comment>
<sequence length="59" mass="6255">MAASIFDSLSLILGSTSFSSSSSSVACSPLTFSAYYLLSNAYALSYCYSLHSCNLSNSY</sequence>
<dbReference type="EMBL" id="LKAM01000009">
    <property type="protein sequence ID" value="KUM46818.1"/>
    <property type="molecule type" value="Genomic_DNA"/>
</dbReference>
<evidence type="ECO:0000313" key="1">
    <source>
        <dbReference type="EMBL" id="KUM46818.1"/>
    </source>
</evidence>
<gene>
    <name evidence="1" type="ORF">ABT39_MTgene6273</name>
</gene>
<protein>
    <submittedName>
        <fullName evidence="1">Uncharacterized protein</fullName>
    </submittedName>
</protein>
<proteinExistence type="predicted"/>
<organism evidence="1">
    <name type="scientific">Picea glauca</name>
    <name type="common">White spruce</name>
    <name type="synonym">Pinus glauca</name>
    <dbReference type="NCBI Taxonomy" id="3330"/>
    <lineage>
        <taxon>Eukaryota</taxon>
        <taxon>Viridiplantae</taxon>
        <taxon>Streptophyta</taxon>
        <taxon>Embryophyta</taxon>
        <taxon>Tracheophyta</taxon>
        <taxon>Spermatophyta</taxon>
        <taxon>Pinopsida</taxon>
        <taxon>Pinidae</taxon>
        <taxon>Conifers I</taxon>
        <taxon>Pinales</taxon>
        <taxon>Pinaceae</taxon>
        <taxon>Picea</taxon>
    </lineage>
</organism>
<reference evidence="1" key="1">
    <citation type="journal article" date="2015" name="Genome Biol. Evol.">
        <title>Organellar Genomes of White Spruce (Picea glauca): Assembly and Annotation.</title>
        <authorList>
            <person name="Jackman S.D."/>
            <person name="Warren R.L."/>
            <person name="Gibb E.A."/>
            <person name="Vandervalk B.P."/>
            <person name="Mohamadi H."/>
            <person name="Chu J."/>
            <person name="Raymond A."/>
            <person name="Pleasance S."/>
            <person name="Coope R."/>
            <person name="Wildung M.R."/>
            <person name="Ritland C.E."/>
            <person name="Bousquet J."/>
            <person name="Jones S.J."/>
            <person name="Bohlmann J."/>
            <person name="Birol I."/>
        </authorList>
    </citation>
    <scope>NUCLEOTIDE SEQUENCE [LARGE SCALE GENOMIC DNA]</scope>
    <source>
        <tissue evidence="1">Flushing bud</tissue>
    </source>
</reference>
<accession>A0A124GMV2</accession>
<dbReference type="AlphaFoldDB" id="A0A124GMV2"/>
<keyword evidence="1" id="KW-0496">Mitochondrion</keyword>